<dbReference type="PANTHER" id="PTHR43798">
    <property type="entry name" value="MONOACYLGLYCEROL LIPASE"/>
    <property type="match status" value="1"/>
</dbReference>
<dbReference type="KEGG" id="cmb:CSW64_19320"/>
<dbReference type="PANTHER" id="PTHR43798:SF31">
    <property type="entry name" value="AB HYDROLASE SUPERFAMILY PROTEIN YCLE"/>
    <property type="match status" value="1"/>
</dbReference>
<dbReference type="OrthoDB" id="9804723at2"/>
<dbReference type="Gene3D" id="3.40.50.1820">
    <property type="entry name" value="alpha/beta hydrolase"/>
    <property type="match status" value="1"/>
</dbReference>
<accession>A0A2D2B2A4</accession>
<name>A0A2D2B2A4_9CAUL</name>
<reference evidence="3 4" key="1">
    <citation type="submission" date="2017-10" db="EMBL/GenBank/DDBJ databases">
        <title>Genome sequence of Caulobacter mirabilis FWC38.</title>
        <authorList>
            <person name="Fiebig A."/>
            <person name="Crosson S."/>
        </authorList>
    </citation>
    <scope>NUCLEOTIDE SEQUENCE [LARGE SCALE GENOMIC DNA]</scope>
    <source>
        <strain evidence="3 4">FWC 38</strain>
    </source>
</reference>
<dbReference type="Proteomes" id="UP000228945">
    <property type="component" value="Chromosome"/>
</dbReference>
<evidence type="ECO:0000313" key="3">
    <source>
        <dbReference type="EMBL" id="ATQ44382.1"/>
    </source>
</evidence>
<evidence type="ECO:0000313" key="4">
    <source>
        <dbReference type="Proteomes" id="UP000228945"/>
    </source>
</evidence>
<dbReference type="GO" id="GO:0016020">
    <property type="term" value="C:membrane"/>
    <property type="evidence" value="ECO:0007669"/>
    <property type="project" value="TreeGrafter"/>
</dbReference>
<evidence type="ECO:0000256" key="1">
    <source>
        <dbReference type="ARBA" id="ARBA00022801"/>
    </source>
</evidence>
<organism evidence="3 4">
    <name type="scientific">Caulobacter mirabilis</name>
    <dbReference type="NCBI Taxonomy" id="69666"/>
    <lineage>
        <taxon>Bacteria</taxon>
        <taxon>Pseudomonadati</taxon>
        <taxon>Pseudomonadota</taxon>
        <taxon>Alphaproteobacteria</taxon>
        <taxon>Caulobacterales</taxon>
        <taxon>Caulobacteraceae</taxon>
        <taxon>Caulobacter</taxon>
    </lineage>
</organism>
<feature type="domain" description="AB hydrolase-1" evidence="2">
    <location>
        <begin position="28"/>
        <end position="123"/>
    </location>
</feature>
<dbReference type="AlphaFoldDB" id="A0A2D2B2A4"/>
<dbReference type="InterPro" id="IPR050266">
    <property type="entry name" value="AB_hydrolase_sf"/>
</dbReference>
<proteinExistence type="predicted"/>
<dbReference type="SUPFAM" id="SSF53474">
    <property type="entry name" value="alpha/beta-Hydrolases"/>
    <property type="match status" value="1"/>
</dbReference>
<dbReference type="InterPro" id="IPR000073">
    <property type="entry name" value="AB_hydrolase_1"/>
</dbReference>
<protein>
    <submittedName>
        <fullName evidence="3">Alpha/beta hydrolase</fullName>
    </submittedName>
</protein>
<keyword evidence="4" id="KW-1185">Reference proteome</keyword>
<evidence type="ECO:0000259" key="2">
    <source>
        <dbReference type="Pfam" id="PF00561"/>
    </source>
</evidence>
<dbReference type="InterPro" id="IPR029058">
    <property type="entry name" value="AB_hydrolase_fold"/>
</dbReference>
<dbReference type="EMBL" id="CP024201">
    <property type="protein sequence ID" value="ATQ44382.1"/>
    <property type="molecule type" value="Genomic_DNA"/>
</dbReference>
<gene>
    <name evidence="3" type="ORF">CSW64_19320</name>
</gene>
<dbReference type="RefSeq" id="WP_099623630.1">
    <property type="nucleotide sequence ID" value="NZ_CP024201.1"/>
</dbReference>
<keyword evidence="1 3" id="KW-0378">Hydrolase</keyword>
<dbReference type="GO" id="GO:0016787">
    <property type="term" value="F:hydrolase activity"/>
    <property type="evidence" value="ECO:0007669"/>
    <property type="project" value="UniProtKB-KW"/>
</dbReference>
<sequence length="250" mass="26208">MTVTTTAFASFDGAPIAVHEIGEGRPTLMLHGFIATAELNWILPGIADRVAAAGRRVIMPDLRGHGGSAAPTDPATWSPDILPRDQEALIKGLGLSDYDLVGYSLGARTAVRMLVRGATPERVVLGGMGDSGVMAAGMRAAMFEDSIRNGEKAADPKAGKIIQARIRQGGFVPEALLGVLSSFVPTTEDELRKLDRPILAVCGELDQDNGSPERLAELLPRGVAQRVPGTHLSAVAEPALAEAIVAFLEG</sequence>
<dbReference type="Pfam" id="PF00561">
    <property type="entry name" value="Abhydrolase_1"/>
    <property type="match status" value="1"/>
</dbReference>